<dbReference type="EMBL" id="FNEK01000043">
    <property type="protein sequence ID" value="SDK51383.1"/>
    <property type="molecule type" value="Genomic_DNA"/>
</dbReference>
<organism evidence="1 2">
    <name type="scientific">Aliiruegeria lutimaris</name>
    <dbReference type="NCBI Taxonomy" id="571298"/>
    <lineage>
        <taxon>Bacteria</taxon>
        <taxon>Pseudomonadati</taxon>
        <taxon>Pseudomonadota</taxon>
        <taxon>Alphaproteobacteria</taxon>
        <taxon>Rhodobacterales</taxon>
        <taxon>Roseobacteraceae</taxon>
        <taxon>Aliiruegeria</taxon>
    </lineage>
</organism>
<evidence type="ECO:0000313" key="2">
    <source>
        <dbReference type="Proteomes" id="UP000199382"/>
    </source>
</evidence>
<keyword evidence="2" id="KW-1185">Reference proteome</keyword>
<dbReference type="PANTHER" id="PTHR39327:SF1">
    <property type="entry name" value="BLR5470 PROTEIN"/>
    <property type="match status" value="1"/>
</dbReference>
<name>A0A1G9CI66_9RHOB</name>
<dbReference type="Pfam" id="PF06035">
    <property type="entry name" value="Peptidase_C93"/>
    <property type="match status" value="1"/>
</dbReference>
<reference evidence="1 2" key="1">
    <citation type="submission" date="2016-10" db="EMBL/GenBank/DDBJ databases">
        <authorList>
            <person name="de Groot N.N."/>
        </authorList>
    </citation>
    <scope>NUCLEOTIDE SEQUENCE [LARGE SCALE GENOMIC DNA]</scope>
    <source>
        <strain evidence="1 2">DSM 25294</strain>
    </source>
</reference>
<dbReference type="Proteomes" id="UP000199382">
    <property type="component" value="Unassembled WGS sequence"/>
</dbReference>
<dbReference type="Gene3D" id="3.10.620.30">
    <property type="match status" value="1"/>
</dbReference>
<gene>
    <name evidence="1" type="ORF">SAMN04488026_104341</name>
</gene>
<evidence type="ECO:0000313" key="1">
    <source>
        <dbReference type="EMBL" id="SDK51383.1"/>
    </source>
</evidence>
<sequence>MKTLANMAGAISRSGWVGRISTSLIAGMSMTISVEVSQAGAFIPNQGRIAAPKAAATLCATYRWACAKSNRARSPELGKISAVNRKINRSTREISDDAQYRREDHWALPSRRGGDCEDFALLKKRELIGMGYAPDRLLLTTVLDRAGRPHAVLVARTENGDFVVDNLRDTIKPWNKTGYTFLRMQDPSAPHRWVSLNVKG</sequence>
<dbReference type="AlphaFoldDB" id="A0A1G9CI66"/>
<dbReference type="InterPro" id="IPR010319">
    <property type="entry name" value="Transglutaminase-like_Cys_pept"/>
</dbReference>
<dbReference type="PANTHER" id="PTHR39327">
    <property type="match status" value="1"/>
</dbReference>
<proteinExistence type="predicted"/>
<accession>A0A1G9CI66</accession>
<dbReference type="STRING" id="571298.SAMN04488026_104341"/>
<protein>
    <submittedName>
        <fullName evidence="1">Predicted transglutaminase-like cysteine proteinase</fullName>
    </submittedName>
</protein>